<comment type="caution">
    <text evidence="3">The sequence shown here is derived from an EMBL/GenBank/DDBJ whole genome shotgun (WGS) entry which is preliminary data.</text>
</comment>
<dbReference type="PROSITE" id="PS50105">
    <property type="entry name" value="SAM_DOMAIN"/>
    <property type="match status" value="1"/>
</dbReference>
<dbReference type="Pfam" id="PF00536">
    <property type="entry name" value="SAM_1"/>
    <property type="match status" value="1"/>
</dbReference>
<accession>A0A9Q0S647</accession>
<dbReference type="CDD" id="cd09487">
    <property type="entry name" value="SAM_superfamily"/>
    <property type="match status" value="1"/>
</dbReference>
<gene>
    <name evidence="3" type="ORF">Bhyg_01797</name>
</gene>
<dbReference type="AlphaFoldDB" id="A0A9Q0S647"/>
<dbReference type="InterPro" id="IPR001660">
    <property type="entry name" value="SAM"/>
</dbReference>
<feature type="region of interest" description="Disordered" evidence="1">
    <location>
        <begin position="164"/>
        <end position="184"/>
    </location>
</feature>
<dbReference type="EMBL" id="WJQU01000001">
    <property type="protein sequence ID" value="KAJ6646584.1"/>
    <property type="molecule type" value="Genomic_DNA"/>
</dbReference>
<proteinExistence type="predicted"/>
<dbReference type="InterPro" id="IPR013761">
    <property type="entry name" value="SAM/pointed_sf"/>
</dbReference>
<evidence type="ECO:0000256" key="1">
    <source>
        <dbReference type="SAM" id="MobiDB-lite"/>
    </source>
</evidence>
<protein>
    <recommendedName>
        <fullName evidence="2">SAM domain-containing protein</fullName>
    </recommendedName>
</protein>
<dbReference type="SUPFAM" id="SSF47769">
    <property type="entry name" value="SAM/Pointed domain"/>
    <property type="match status" value="1"/>
</dbReference>
<feature type="domain" description="SAM" evidence="2">
    <location>
        <begin position="206"/>
        <end position="260"/>
    </location>
</feature>
<dbReference type="Gene3D" id="1.10.150.50">
    <property type="entry name" value="Transcription Factor, Ets-1"/>
    <property type="match status" value="1"/>
</dbReference>
<keyword evidence="4" id="KW-1185">Reference proteome</keyword>
<dbReference type="OrthoDB" id="6338611at2759"/>
<name>A0A9Q0S647_9DIPT</name>
<feature type="compositionally biased region" description="Polar residues" evidence="1">
    <location>
        <begin position="164"/>
        <end position="174"/>
    </location>
</feature>
<reference evidence="3" key="1">
    <citation type="submission" date="2022-07" db="EMBL/GenBank/DDBJ databases">
        <authorList>
            <person name="Trinca V."/>
            <person name="Uliana J.V.C."/>
            <person name="Torres T.T."/>
            <person name="Ward R.J."/>
            <person name="Monesi N."/>
        </authorList>
    </citation>
    <scope>NUCLEOTIDE SEQUENCE</scope>
    <source>
        <strain evidence="3">HSMRA1968</strain>
        <tissue evidence="3">Whole embryos</tissue>
    </source>
</reference>
<organism evidence="3 4">
    <name type="scientific">Pseudolycoriella hygida</name>
    <dbReference type="NCBI Taxonomy" id="35572"/>
    <lineage>
        <taxon>Eukaryota</taxon>
        <taxon>Metazoa</taxon>
        <taxon>Ecdysozoa</taxon>
        <taxon>Arthropoda</taxon>
        <taxon>Hexapoda</taxon>
        <taxon>Insecta</taxon>
        <taxon>Pterygota</taxon>
        <taxon>Neoptera</taxon>
        <taxon>Endopterygota</taxon>
        <taxon>Diptera</taxon>
        <taxon>Nematocera</taxon>
        <taxon>Sciaroidea</taxon>
        <taxon>Sciaridae</taxon>
        <taxon>Pseudolycoriella</taxon>
    </lineage>
</organism>
<sequence>MLIRIEESTTSSIATTHTQAKIMDIWRQPDNLRMPNLSLASLILELKIKETASPSVITCKNYDRVIVDNEITTSDALKKHLYTKQLTVHVRSPLTPIPPILAKQSSFDFSPSAIKRCLEASRSTTPTVLKPKRTYTPNFFELSPPDFSPIEYNTPSLNRNFVTPNTTINSNSSLSKEDSPDYDSDLPTDLNASNINNRTMNMSVILEDIGLRQYKTLFEIEEIDLMAFLLFSENDFKELGIKDRYHHVILMETIKKLNNIN</sequence>
<dbReference type="Proteomes" id="UP001151699">
    <property type="component" value="Chromosome A"/>
</dbReference>
<evidence type="ECO:0000259" key="2">
    <source>
        <dbReference type="PROSITE" id="PS50105"/>
    </source>
</evidence>
<evidence type="ECO:0000313" key="3">
    <source>
        <dbReference type="EMBL" id="KAJ6646584.1"/>
    </source>
</evidence>
<evidence type="ECO:0000313" key="4">
    <source>
        <dbReference type="Proteomes" id="UP001151699"/>
    </source>
</evidence>